<evidence type="ECO:0000256" key="3">
    <source>
        <dbReference type="ARBA" id="ARBA00022833"/>
    </source>
</evidence>
<dbReference type="Gene3D" id="4.10.1110.10">
    <property type="entry name" value="AN1-like Zinc finger"/>
    <property type="match status" value="1"/>
</dbReference>
<dbReference type="GeneID" id="74943461"/>
<dbReference type="InterPro" id="IPR035896">
    <property type="entry name" value="AN1-like_Znf"/>
</dbReference>
<dbReference type="InterPro" id="IPR000058">
    <property type="entry name" value="Znf_AN1"/>
</dbReference>
<dbReference type="KEGG" id="ssai:N0B31_13525"/>
<evidence type="ECO:0000259" key="5">
    <source>
        <dbReference type="SMART" id="SM00154"/>
    </source>
</evidence>
<evidence type="ECO:0000313" key="6">
    <source>
        <dbReference type="EMBL" id="UWM53159.1"/>
    </source>
</evidence>
<dbReference type="RefSeq" id="WP_260592154.1">
    <property type="nucleotide sequence ID" value="NZ_CP104003.1"/>
</dbReference>
<evidence type="ECO:0000256" key="1">
    <source>
        <dbReference type="ARBA" id="ARBA00022723"/>
    </source>
</evidence>
<reference evidence="6" key="1">
    <citation type="submission" date="2022-09" db="EMBL/GenBank/DDBJ databases">
        <title>Diverse halophilic archaea isolated from saline environments.</title>
        <authorList>
            <person name="Cui H.-L."/>
        </authorList>
    </citation>
    <scope>NUCLEOTIDE SEQUENCE</scope>
    <source>
        <strain evidence="6">ZS-35-S2</strain>
    </source>
</reference>
<feature type="transmembrane region" description="Helical" evidence="4">
    <location>
        <begin position="77"/>
        <end position="98"/>
    </location>
</feature>
<dbReference type="Pfam" id="PF00188">
    <property type="entry name" value="CAP"/>
    <property type="match status" value="1"/>
</dbReference>
<name>A0A9E7R004_9EURY</name>
<keyword evidence="4" id="KW-1133">Transmembrane helix</keyword>
<keyword evidence="4" id="KW-0812">Transmembrane</keyword>
<dbReference type="SMART" id="SM00154">
    <property type="entry name" value="ZnF_AN1"/>
    <property type="match status" value="1"/>
</dbReference>
<dbReference type="AlphaFoldDB" id="A0A9E7R004"/>
<keyword evidence="4" id="KW-0472">Membrane</keyword>
<feature type="domain" description="AN1-type" evidence="5">
    <location>
        <begin position="4"/>
        <end position="41"/>
    </location>
</feature>
<dbReference type="CDD" id="cd05379">
    <property type="entry name" value="CAP_bacterial"/>
    <property type="match status" value="1"/>
</dbReference>
<proteinExistence type="predicted"/>
<dbReference type="SUPFAM" id="SSF118310">
    <property type="entry name" value="AN1-like Zinc finger"/>
    <property type="match status" value="1"/>
</dbReference>
<evidence type="ECO:0000256" key="2">
    <source>
        <dbReference type="ARBA" id="ARBA00022771"/>
    </source>
</evidence>
<dbReference type="EMBL" id="CP104003">
    <property type="protein sequence ID" value="UWM53159.1"/>
    <property type="molecule type" value="Genomic_DNA"/>
</dbReference>
<accession>A0A9E7R004</accession>
<dbReference type="PANTHER" id="PTHR31157:SF1">
    <property type="entry name" value="SCP DOMAIN-CONTAINING PROTEIN"/>
    <property type="match status" value="1"/>
</dbReference>
<organism evidence="6 7">
    <name type="scientific">Salinirubellus salinus</name>
    <dbReference type="NCBI Taxonomy" id="1364945"/>
    <lineage>
        <taxon>Archaea</taxon>
        <taxon>Methanobacteriati</taxon>
        <taxon>Methanobacteriota</taxon>
        <taxon>Stenosarchaea group</taxon>
        <taxon>Halobacteria</taxon>
        <taxon>Halobacteriales</taxon>
        <taxon>Natronomonadaceae</taxon>
        <taxon>Salinirubellus</taxon>
    </lineage>
</organism>
<dbReference type="Gene3D" id="3.40.33.10">
    <property type="entry name" value="CAP"/>
    <property type="match status" value="1"/>
</dbReference>
<sequence length="247" mass="25653">MSSCVVCGAETTVTAACPHCAEPVCAEHRPPVAHDCAGVDAERTGGWVVDLDGPQPDRSTPADDSWRDLLRPSRGGLWLAAGTLFVVAAAVLLVGVGVPGLGGEIVASAGASNATAVEQAIVAEVNDARASRDLRELEANATLATVAEAHSLDMRERDFVGHENPDGEGLGARYAAAGLSCPGGENIYYAPNGALAVSPGALADHVVRSWLNSEGHRETLLRERFDRQGIAVVFGDDGAVWVTQTFC</sequence>
<dbReference type="InterPro" id="IPR014044">
    <property type="entry name" value="CAP_dom"/>
</dbReference>
<evidence type="ECO:0000256" key="4">
    <source>
        <dbReference type="SAM" id="Phobius"/>
    </source>
</evidence>
<gene>
    <name evidence="6" type="ORF">N0B31_13525</name>
</gene>
<dbReference type="SUPFAM" id="SSF55797">
    <property type="entry name" value="PR-1-like"/>
    <property type="match status" value="1"/>
</dbReference>
<dbReference type="Proteomes" id="UP001057580">
    <property type="component" value="Chromosome"/>
</dbReference>
<protein>
    <submittedName>
        <fullName evidence="6">CAP domain-containing protein</fullName>
    </submittedName>
</protein>
<keyword evidence="3" id="KW-0862">Zinc</keyword>
<keyword evidence="1" id="KW-0479">Metal-binding</keyword>
<dbReference type="PANTHER" id="PTHR31157">
    <property type="entry name" value="SCP DOMAIN-CONTAINING PROTEIN"/>
    <property type="match status" value="1"/>
</dbReference>
<evidence type="ECO:0000313" key="7">
    <source>
        <dbReference type="Proteomes" id="UP001057580"/>
    </source>
</evidence>
<dbReference type="GO" id="GO:0008270">
    <property type="term" value="F:zinc ion binding"/>
    <property type="evidence" value="ECO:0007669"/>
    <property type="project" value="UniProtKB-KW"/>
</dbReference>
<keyword evidence="2" id="KW-0863">Zinc-finger</keyword>
<dbReference type="InterPro" id="IPR035940">
    <property type="entry name" value="CAP_sf"/>
</dbReference>
<keyword evidence="7" id="KW-1185">Reference proteome</keyword>